<dbReference type="InterPro" id="IPR016135">
    <property type="entry name" value="UBQ-conjugating_enzyme/RWD"/>
</dbReference>
<dbReference type="InterPro" id="IPR017359">
    <property type="entry name" value="Phi-like"/>
</dbReference>
<reference evidence="2" key="1">
    <citation type="journal article" date="2021" name="Nat. Commun.">
        <title>Genetic determinants of endophytism in the Arabidopsis root mycobiome.</title>
        <authorList>
            <person name="Mesny F."/>
            <person name="Miyauchi S."/>
            <person name="Thiergart T."/>
            <person name="Pickel B."/>
            <person name="Atanasova L."/>
            <person name="Karlsson M."/>
            <person name="Huettel B."/>
            <person name="Barry K.W."/>
            <person name="Haridas S."/>
            <person name="Chen C."/>
            <person name="Bauer D."/>
            <person name="Andreopoulos W."/>
            <person name="Pangilinan J."/>
            <person name="LaButti K."/>
            <person name="Riley R."/>
            <person name="Lipzen A."/>
            <person name="Clum A."/>
            <person name="Drula E."/>
            <person name="Henrissat B."/>
            <person name="Kohler A."/>
            <person name="Grigoriev I.V."/>
            <person name="Martin F.M."/>
            <person name="Hacquard S."/>
        </authorList>
    </citation>
    <scope>NUCLEOTIDE SEQUENCE</scope>
    <source>
        <strain evidence="2">MPI-CAGE-CH-0235</strain>
    </source>
</reference>
<dbReference type="EMBL" id="JAGPNK010000003">
    <property type="protein sequence ID" value="KAH7324189.1"/>
    <property type="molecule type" value="Genomic_DNA"/>
</dbReference>
<dbReference type="Gene3D" id="3.10.110.10">
    <property type="entry name" value="Ubiquitin Conjugating Enzyme"/>
    <property type="match status" value="1"/>
</dbReference>
<dbReference type="Proteomes" id="UP000813444">
    <property type="component" value="Unassembled WGS sequence"/>
</dbReference>
<dbReference type="Pfam" id="PF06544">
    <property type="entry name" value="Prp3_C"/>
    <property type="match status" value="1"/>
</dbReference>
<keyword evidence="3" id="KW-1185">Reference proteome</keyword>
<feature type="domain" description="Small nuclear ribonucleoprotein Prp3 C-terminal" evidence="1">
    <location>
        <begin position="172"/>
        <end position="255"/>
    </location>
</feature>
<proteinExistence type="predicted"/>
<dbReference type="InterPro" id="IPR010541">
    <property type="entry name" value="Prp3_C"/>
</dbReference>
<accession>A0A8K0SSV2</accession>
<dbReference type="CDD" id="cd24163">
    <property type="entry name" value="RWDD2_C"/>
    <property type="match status" value="1"/>
</dbReference>
<dbReference type="PANTHER" id="PTHR15955:SF10">
    <property type="entry name" value="DUF1115 DOMAIN PROTEIN (AFU_ORTHOLOGUE AFUA_5G14750)"/>
    <property type="match status" value="1"/>
</dbReference>
<comment type="caution">
    <text evidence="2">The sequence shown here is derived from an EMBL/GenBank/DDBJ whole genome shotgun (WGS) entry which is preliminary data.</text>
</comment>
<dbReference type="PANTHER" id="PTHR15955">
    <property type="entry name" value="RWD DOMAIN CONTAINING PROTEIN 2"/>
    <property type="match status" value="1"/>
</dbReference>
<dbReference type="AlphaFoldDB" id="A0A8K0SSV2"/>
<evidence type="ECO:0000259" key="1">
    <source>
        <dbReference type="Pfam" id="PF06544"/>
    </source>
</evidence>
<gene>
    <name evidence="2" type="ORF">B0I35DRAFT_349544</name>
</gene>
<dbReference type="OrthoDB" id="432412at2759"/>
<name>A0A8K0SSV2_9HYPO</name>
<dbReference type="SUPFAM" id="SSF54495">
    <property type="entry name" value="UBC-like"/>
    <property type="match status" value="1"/>
</dbReference>
<sequence>MTLPAAWKVLPKELMELQLGQIDLLVAMYASDDSISMQETTQRLIELLRDWCEGVQESAPALNEPEVALLLSLDIVDSEEQPDVESRVLQVDLSVPLAHQGEVPAEPPHVRLRIRQPAWLSKAEVARLNMDIPDEDVLTAIEHVKEASLQYASKPQTPAVASQDKDAPIVRAWFYFPSISTRSKRDDIVNYAPTYALTGFLLAGKPGVLCLEGPSQNIDDYMKFIKTESWGDIPPQHKKVSERYRETDAQVKRAFQDMQEITDKLGERRGERANRNDMKALETWLCERQLGDAFAKVLI</sequence>
<protein>
    <recommendedName>
        <fullName evidence="1">Small nuclear ribonucleoprotein Prp3 C-terminal domain-containing protein</fullName>
    </recommendedName>
</protein>
<dbReference type="PIRSF" id="PIRSF038021">
    <property type="entry name" value="UCP038021_RWDD2"/>
    <property type="match status" value="1"/>
</dbReference>
<evidence type="ECO:0000313" key="3">
    <source>
        <dbReference type="Proteomes" id="UP000813444"/>
    </source>
</evidence>
<evidence type="ECO:0000313" key="2">
    <source>
        <dbReference type="EMBL" id="KAH7324189.1"/>
    </source>
</evidence>
<dbReference type="InterPro" id="IPR059181">
    <property type="entry name" value="RWDD2A-B_C"/>
</dbReference>
<organism evidence="2 3">
    <name type="scientific">Stachybotrys elegans</name>
    <dbReference type="NCBI Taxonomy" id="80388"/>
    <lineage>
        <taxon>Eukaryota</taxon>
        <taxon>Fungi</taxon>
        <taxon>Dikarya</taxon>
        <taxon>Ascomycota</taxon>
        <taxon>Pezizomycotina</taxon>
        <taxon>Sordariomycetes</taxon>
        <taxon>Hypocreomycetidae</taxon>
        <taxon>Hypocreales</taxon>
        <taxon>Stachybotryaceae</taxon>
        <taxon>Stachybotrys</taxon>
    </lineage>
</organism>